<reference evidence="8 9" key="1">
    <citation type="submission" date="2016-07" db="EMBL/GenBank/DDBJ databases">
        <title>Genome and transcriptome analysis of iron-reducing fermentative bacteria Anoxybacter fermentans.</title>
        <authorList>
            <person name="Zeng X."/>
            <person name="Shao Z."/>
        </authorList>
    </citation>
    <scope>NUCLEOTIDE SEQUENCE [LARGE SCALE GENOMIC DNA]</scope>
    <source>
        <strain evidence="8 9">DY22613</strain>
    </source>
</reference>
<dbReference type="InterPro" id="IPR016454">
    <property type="entry name" value="Cysteine_dSase"/>
</dbReference>
<keyword evidence="9" id="KW-1185">Reference proteome</keyword>
<protein>
    <recommendedName>
        <fullName evidence="3">cysteine desulfurase</fullName>
        <ecNumber evidence="3">2.8.1.7</ecNumber>
    </recommendedName>
</protein>
<dbReference type="Gene3D" id="3.90.1150.10">
    <property type="entry name" value="Aspartate Aminotransferase, domain 1"/>
    <property type="match status" value="1"/>
</dbReference>
<organism evidence="8 9">
    <name type="scientific">Anoxybacter fermentans</name>
    <dbReference type="NCBI Taxonomy" id="1323375"/>
    <lineage>
        <taxon>Bacteria</taxon>
        <taxon>Bacillati</taxon>
        <taxon>Bacillota</taxon>
        <taxon>Clostridia</taxon>
        <taxon>Halanaerobiales</taxon>
        <taxon>Anoxybacter</taxon>
    </lineage>
</organism>
<evidence type="ECO:0000313" key="8">
    <source>
        <dbReference type="EMBL" id="AZR74295.1"/>
    </source>
</evidence>
<dbReference type="SUPFAM" id="SSF53383">
    <property type="entry name" value="PLP-dependent transferases"/>
    <property type="match status" value="1"/>
</dbReference>
<accession>A0A3S9T1C0</accession>
<evidence type="ECO:0000256" key="1">
    <source>
        <dbReference type="ARBA" id="ARBA00001933"/>
    </source>
</evidence>
<dbReference type="PIRSF" id="PIRSF005572">
    <property type="entry name" value="NifS"/>
    <property type="match status" value="1"/>
</dbReference>
<dbReference type="PANTHER" id="PTHR43586">
    <property type="entry name" value="CYSTEINE DESULFURASE"/>
    <property type="match status" value="1"/>
</dbReference>
<name>A0A3S9T1C0_9FIRM</name>
<gene>
    <name evidence="8" type="ORF">BBF96_13315</name>
</gene>
<dbReference type="EMBL" id="CP016379">
    <property type="protein sequence ID" value="AZR74295.1"/>
    <property type="molecule type" value="Genomic_DNA"/>
</dbReference>
<dbReference type="GO" id="GO:0006534">
    <property type="term" value="P:cysteine metabolic process"/>
    <property type="evidence" value="ECO:0007669"/>
    <property type="project" value="InterPro"/>
</dbReference>
<proteinExistence type="inferred from homology"/>
<dbReference type="EC" id="2.8.1.7" evidence="3"/>
<dbReference type="RefSeq" id="WP_127018274.1">
    <property type="nucleotide sequence ID" value="NZ_CP016379.1"/>
</dbReference>
<dbReference type="InterPro" id="IPR015424">
    <property type="entry name" value="PyrdxlP-dep_Trfase"/>
</dbReference>
<dbReference type="Pfam" id="PF00266">
    <property type="entry name" value="Aminotran_5"/>
    <property type="match status" value="1"/>
</dbReference>
<dbReference type="InterPro" id="IPR010969">
    <property type="entry name" value="Cys_dSase-rel_unknwn_funct"/>
</dbReference>
<evidence type="ECO:0000256" key="6">
    <source>
        <dbReference type="ARBA" id="ARBA00050776"/>
    </source>
</evidence>
<comment type="cofactor">
    <cofactor evidence="1">
        <name>pyridoxal 5'-phosphate</name>
        <dbReference type="ChEBI" id="CHEBI:597326"/>
    </cofactor>
</comment>
<keyword evidence="4" id="KW-0808">Transferase</keyword>
<dbReference type="Proteomes" id="UP000267250">
    <property type="component" value="Chromosome"/>
</dbReference>
<dbReference type="InterPro" id="IPR015422">
    <property type="entry name" value="PyrdxlP-dep_Trfase_small"/>
</dbReference>
<dbReference type="NCBIfam" id="TIGR01977">
    <property type="entry name" value="am_tr_V_EF2568"/>
    <property type="match status" value="1"/>
</dbReference>
<dbReference type="OrthoDB" id="9804366at2"/>
<feature type="domain" description="Aminotransferase class V" evidence="7">
    <location>
        <begin position="2"/>
        <end position="368"/>
    </location>
</feature>
<evidence type="ECO:0000259" key="7">
    <source>
        <dbReference type="Pfam" id="PF00266"/>
    </source>
</evidence>
<comment type="catalytic activity">
    <reaction evidence="6">
        <text>(sulfur carrier)-H + L-cysteine = (sulfur carrier)-SH + L-alanine</text>
        <dbReference type="Rhea" id="RHEA:43892"/>
        <dbReference type="Rhea" id="RHEA-COMP:14737"/>
        <dbReference type="Rhea" id="RHEA-COMP:14739"/>
        <dbReference type="ChEBI" id="CHEBI:29917"/>
        <dbReference type="ChEBI" id="CHEBI:35235"/>
        <dbReference type="ChEBI" id="CHEBI:57972"/>
        <dbReference type="ChEBI" id="CHEBI:64428"/>
        <dbReference type="EC" id="2.8.1.7"/>
    </reaction>
</comment>
<evidence type="ECO:0000256" key="4">
    <source>
        <dbReference type="ARBA" id="ARBA00022679"/>
    </source>
</evidence>
<evidence type="ECO:0000313" key="9">
    <source>
        <dbReference type="Proteomes" id="UP000267250"/>
    </source>
</evidence>
<evidence type="ECO:0000256" key="5">
    <source>
        <dbReference type="ARBA" id="ARBA00022898"/>
    </source>
</evidence>
<dbReference type="InterPro" id="IPR015421">
    <property type="entry name" value="PyrdxlP-dep_Trfase_major"/>
</dbReference>
<dbReference type="InterPro" id="IPR000192">
    <property type="entry name" value="Aminotrans_V_dom"/>
</dbReference>
<evidence type="ECO:0000256" key="2">
    <source>
        <dbReference type="ARBA" id="ARBA00010447"/>
    </source>
</evidence>
<dbReference type="KEGG" id="aft:BBF96_13315"/>
<dbReference type="CDD" id="cd06453">
    <property type="entry name" value="SufS_like"/>
    <property type="match status" value="1"/>
</dbReference>
<dbReference type="AlphaFoldDB" id="A0A3S9T1C0"/>
<dbReference type="PANTHER" id="PTHR43586:SF4">
    <property type="entry name" value="ISOPENICILLIN N EPIMERASE"/>
    <property type="match status" value="1"/>
</dbReference>
<dbReference type="GO" id="GO:0030170">
    <property type="term" value="F:pyridoxal phosphate binding"/>
    <property type="evidence" value="ECO:0007669"/>
    <property type="project" value="InterPro"/>
</dbReference>
<keyword evidence="5" id="KW-0663">Pyridoxal phosphate</keyword>
<comment type="similarity">
    <text evidence="2">Belongs to the class-V pyridoxal-phosphate-dependent aminotransferase family. Csd subfamily.</text>
</comment>
<dbReference type="InterPro" id="IPR010970">
    <property type="entry name" value="Cys_dSase_SufS"/>
</dbReference>
<evidence type="ECO:0000256" key="3">
    <source>
        <dbReference type="ARBA" id="ARBA00012239"/>
    </source>
</evidence>
<dbReference type="Gene3D" id="3.40.640.10">
    <property type="entry name" value="Type I PLP-dependent aspartate aminotransferase-like (Major domain)"/>
    <property type="match status" value="1"/>
</dbReference>
<dbReference type="GO" id="GO:0031071">
    <property type="term" value="F:cysteine desulfurase activity"/>
    <property type="evidence" value="ECO:0007669"/>
    <property type="project" value="UniProtKB-EC"/>
</dbReference>
<sequence length="381" mass="41970">MIYLDNAATSWPKPEKVYQKMDQFFRKYGANPGRAGHKMAAYAGREIFEVREKLAEFFGAKDSSEIIFTSNATHSLNLGIRGVVEKGDHVITSCLEHNSVIRPLKELERNGIIELSIIGLTESGDLDFDSLKKAIKENTKLIVMTHGSNVTGHIFDIGKIAKLAKEKGVLVMIDAAQTAGILPINLQELPIDMMAFPGHKSLYGPPGTGGLYIRKGIKINPIFAGGTGSKSEELYQPEVWPDKFESGTLNSVGIVGLGAGLDFIKKEGLEQIWEHEYYLTQKFMEGLLSIDKVKVYGPELGKIRTPVVSFNIGEESSSEVGYILDQVFDIAVRSGLHCSPLAHQTIGTFEQGTVRVSFGYFNNIKDVEETLKAIEEIAKEV</sequence>